<dbReference type="SUPFAM" id="SSF53098">
    <property type="entry name" value="Ribonuclease H-like"/>
    <property type="match status" value="1"/>
</dbReference>
<dbReference type="PROSITE" id="PS50994">
    <property type="entry name" value="INTEGRASE"/>
    <property type="match status" value="1"/>
</dbReference>
<dbReference type="Gene3D" id="3.30.420.10">
    <property type="entry name" value="Ribonuclease H-like superfamily/Ribonuclease H"/>
    <property type="match status" value="1"/>
</dbReference>
<feature type="non-terminal residue" evidence="2">
    <location>
        <position position="1"/>
    </location>
</feature>
<dbReference type="PANTHER" id="PTHR37984">
    <property type="entry name" value="PROTEIN CBG26694"/>
    <property type="match status" value="1"/>
</dbReference>
<comment type="caution">
    <text evidence="2">The sequence shown here is derived from an EMBL/GenBank/DDBJ whole genome shotgun (WGS) entry which is preliminary data.</text>
</comment>
<dbReference type="InterPro" id="IPR012337">
    <property type="entry name" value="RNaseH-like_sf"/>
</dbReference>
<dbReference type="GO" id="GO:0015074">
    <property type="term" value="P:DNA integration"/>
    <property type="evidence" value="ECO:0007669"/>
    <property type="project" value="InterPro"/>
</dbReference>
<evidence type="ECO:0000313" key="2">
    <source>
        <dbReference type="EMBL" id="CAF4685129.1"/>
    </source>
</evidence>
<dbReference type="InterPro" id="IPR001584">
    <property type="entry name" value="Integrase_cat-core"/>
</dbReference>
<organism evidence="2 3">
    <name type="scientific">Didymodactylos carnosus</name>
    <dbReference type="NCBI Taxonomy" id="1234261"/>
    <lineage>
        <taxon>Eukaryota</taxon>
        <taxon>Metazoa</taxon>
        <taxon>Spiralia</taxon>
        <taxon>Gnathifera</taxon>
        <taxon>Rotifera</taxon>
        <taxon>Eurotatoria</taxon>
        <taxon>Bdelloidea</taxon>
        <taxon>Philodinida</taxon>
        <taxon>Philodinidae</taxon>
        <taxon>Didymodactylos</taxon>
    </lineage>
</organism>
<dbReference type="Proteomes" id="UP000681722">
    <property type="component" value="Unassembled WGS sequence"/>
</dbReference>
<gene>
    <name evidence="2" type="ORF">SRO942_LOCUS51145</name>
</gene>
<dbReference type="InterPro" id="IPR050951">
    <property type="entry name" value="Retrovirus_Pol_polyprotein"/>
</dbReference>
<reference evidence="2" key="1">
    <citation type="submission" date="2021-02" db="EMBL/GenBank/DDBJ databases">
        <authorList>
            <person name="Nowell W R."/>
        </authorList>
    </citation>
    <scope>NUCLEOTIDE SEQUENCE</scope>
</reference>
<evidence type="ECO:0000259" key="1">
    <source>
        <dbReference type="PROSITE" id="PS50994"/>
    </source>
</evidence>
<name>A0A8S3AI77_9BILA</name>
<feature type="non-terminal residue" evidence="2">
    <location>
        <position position="129"/>
    </location>
</feature>
<sequence length="129" mass="14733">ITDRGNNFTTATLESYLKVLGIKHVLTSAYHPRSNGAIERFNRLFGGMLSKYVGDKVISKWDAYIDRSLLACRVRIHHSTGKTPFYMVYGIEPKLPGDKLRPLLNDNDENDTQARIQQIQQLDKQRALV</sequence>
<proteinExistence type="predicted"/>
<dbReference type="GO" id="GO:0003676">
    <property type="term" value="F:nucleic acid binding"/>
    <property type="evidence" value="ECO:0007669"/>
    <property type="project" value="InterPro"/>
</dbReference>
<dbReference type="AlphaFoldDB" id="A0A8S3AI77"/>
<protein>
    <recommendedName>
        <fullName evidence="1">Integrase catalytic domain-containing protein</fullName>
    </recommendedName>
</protein>
<dbReference type="InterPro" id="IPR036397">
    <property type="entry name" value="RNaseH_sf"/>
</dbReference>
<evidence type="ECO:0000313" key="3">
    <source>
        <dbReference type="Proteomes" id="UP000681722"/>
    </source>
</evidence>
<dbReference type="OrthoDB" id="775972at2759"/>
<accession>A0A8S3AI77</accession>
<dbReference type="PANTHER" id="PTHR37984:SF15">
    <property type="entry name" value="INTEGRASE CATALYTIC DOMAIN-CONTAINING PROTEIN"/>
    <property type="match status" value="1"/>
</dbReference>
<dbReference type="EMBL" id="CAJOBC010155692">
    <property type="protein sequence ID" value="CAF4685129.1"/>
    <property type="molecule type" value="Genomic_DNA"/>
</dbReference>
<feature type="domain" description="Integrase catalytic" evidence="1">
    <location>
        <begin position="1"/>
        <end position="92"/>
    </location>
</feature>